<evidence type="ECO:0000313" key="2">
    <source>
        <dbReference type="EMBL" id="GLK57432.1"/>
    </source>
</evidence>
<accession>A0A9W6MTN6</accession>
<reference evidence="3 4" key="2">
    <citation type="submission" date="2021-01" db="EMBL/GenBank/DDBJ databases">
        <title>Genomic Encyclopedia of Type Strains, Phase IV (KMG-IV): sequencing the most valuable type-strain genomes for metagenomic binning, comparative biology and taxonomic classification.</title>
        <authorList>
            <person name="Goeker M."/>
        </authorList>
    </citation>
    <scope>NUCLEOTIDE SEQUENCE [LARGE SCALE GENOMIC DNA]</scope>
    <source>
        <strain evidence="3 4">DSM 6130</strain>
    </source>
</reference>
<reference evidence="2" key="1">
    <citation type="journal article" date="2014" name="Int. J. Syst. Evol. Microbiol.">
        <title>Complete genome sequence of Corynebacterium casei LMG S-19264T (=DSM 44701T), isolated from a smear-ripened cheese.</title>
        <authorList>
            <consortium name="US DOE Joint Genome Institute (JGI-PGF)"/>
            <person name="Walter F."/>
            <person name="Albersmeier A."/>
            <person name="Kalinowski J."/>
            <person name="Ruckert C."/>
        </authorList>
    </citation>
    <scope>NUCLEOTIDE SEQUENCE</scope>
    <source>
        <strain evidence="2">VKM B-1606</strain>
    </source>
</reference>
<feature type="compositionally biased region" description="Basic and acidic residues" evidence="1">
    <location>
        <begin position="1"/>
        <end position="12"/>
    </location>
</feature>
<sequence length="102" mass="10821">MADPNISEKVDDLADGVKNAGRSAAEGARAAGESVGDALDDAGDAAERRLRRANRRGRAAYAETEDRFESEFEGIEDTIRRNPIAATGAALLVGVVLGRFFL</sequence>
<gene>
    <name evidence="2" type="ORF">GCM10008170_34520</name>
    <name evidence="3" type="ORF">JOD31_003604</name>
</gene>
<organism evidence="2 5">
    <name type="scientific">Methylopila capsulata</name>
    <dbReference type="NCBI Taxonomy" id="61654"/>
    <lineage>
        <taxon>Bacteria</taxon>
        <taxon>Pseudomonadati</taxon>
        <taxon>Pseudomonadota</taxon>
        <taxon>Alphaproteobacteria</taxon>
        <taxon>Hyphomicrobiales</taxon>
        <taxon>Methylopilaceae</taxon>
        <taxon>Methylopila</taxon>
    </lineage>
</organism>
<dbReference type="Proteomes" id="UP001143400">
    <property type="component" value="Unassembled WGS sequence"/>
</dbReference>
<evidence type="ECO:0000313" key="5">
    <source>
        <dbReference type="Proteomes" id="UP001143400"/>
    </source>
</evidence>
<keyword evidence="4" id="KW-1185">Reference proteome</keyword>
<feature type="region of interest" description="Disordered" evidence="1">
    <location>
        <begin position="1"/>
        <end position="43"/>
    </location>
</feature>
<evidence type="ECO:0000313" key="4">
    <source>
        <dbReference type="Proteomes" id="UP000758856"/>
    </source>
</evidence>
<protein>
    <submittedName>
        <fullName evidence="3">ElaB/YqjD/DUF883 family membrane-anchored ribosome-binding protein</fullName>
    </submittedName>
</protein>
<name>A0A9W6MTN6_9HYPH</name>
<dbReference type="RefSeq" id="WP_204951794.1">
    <property type="nucleotide sequence ID" value="NZ_BSFF01000010.1"/>
</dbReference>
<evidence type="ECO:0000313" key="3">
    <source>
        <dbReference type="EMBL" id="MBM7853353.1"/>
    </source>
</evidence>
<dbReference type="Proteomes" id="UP000758856">
    <property type="component" value="Unassembled WGS sequence"/>
</dbReference>
<proteinExistence type="predicted"/>
<comment type="caution">
    <text evidence="2">The sequence shown here is derived from an EMBL/GenBank/DDBJ whole genome shotgun (WGS) entry which is preliminary data.</text>
</comment>
<dbReference type="AlphaFoldDB" id="A0A9W6MTN6"/>
<dbReference type="EMBL" id="JAFBCY010000004">
    <property type="protein sequence ID" value="MBM7853353.1"/>
    <property type="molecule type" value="Genomic_DNA"/>
</dbReference>
<dbReference type="EMBL" id="BSFF01000010">
    <property type="protein sequence ID" value="GLK57432.1"/>
    <property type="molecule type" value="Genomic_DNA"/>
</dbReference>
<reference evidence="2" key="3">
    <citation type="submission" date="2023-01" db="EMBL/GenBank/DDBJ databases">
        <authorList>
            <person name="Sun Q."/>
            <person name="Evtushenko L."/>
        </authorList>
    </citation>
    <scope>NUCLEOTIDE SEQUENCE</scope>
    <source>
        <strain evidence="2">VKM B-1606</strain>
    </source>
</reference>
<feature type="compositionally biased region" description="Low complexity" evidence="1">
    <location>
        <begin position="20"/>
        <end position="37"/>
    </location>
</feature>
<evidence type="ECO:0000256" key="1">
    <source>
        <dbReference type="SAM" id="MobiDB-lite"/>
    </source>
</evidence>